<accession>A0A3N0J104</accession>
<dbReference type="CDD" id="cd04645">
    <property type="entry name" value="LbH_gamma_CA_like"/>
    <property type="match status" value="1"/>
</dbReference>
<proteinExistence type="predicted"/>
<dbReference type="SUPFAM" id="SSF51161">
    <property type="entry name" value="Trimeric LpxA-like enzymes"/>
    <property type="match status" value="1"/>
</dbReference>
<dbReference type="Gene3D" id="2.160.10.10">
    <property type="entry name" value="Hexapeptide repeat proteins"/>
    <property type="match status" value="1"/>
</dbReference>
<dbReference type="Pfam" id="PF00132">
    <property type="entry name" value="Hexapep"/>
    <property type="match status" value="1"/>
</dbReference>
<dbReference type="InterPro" id="IPR050484">
    <property type="entry name" value="Transf_Hexapept/Carb_Anhydrase"/>
</dbReference>
<evidence type="ECO:0000313" key="4">
    <source>
        <dbReference type="Proteomes" id="UP000270112"/>
    </source>
</evidence>
<dbReference type="RefSeq" id="WP_114547744.1">
    <property type="nucleotide sequence ID" value="NZ_CALJMG010000004.1"/>
</dbReference>
<dbReference type="OrthoDB" id="9803036at2"/>
<gene>
    <name evidence="1" type="ORF">C1876_16125</name>
    <name evidence="2" type="ORF">DMP09_04955</name>
</gene>
<reference evidence="1 3" key="1">
    <citation type="journal article" date="2018" name="Elife">
        <title>Discovery and characterization of a prevalent human gut bacterial enzyme sufficient for the inactivation of a family of plant toxins.</title>
        <authorList>
            <person name="Koppel N."/>
            <person name="Bisanz J.E."/>
            <person name="Pandelia M.E."/>
            <person name="Turnbaugh P.J."/>
            <person name="Balskus E.P."/>
        </authorList>
    </citation>
    <scope>NUCLEOTIDE SEQUENCE [LARGE SCALE GENOMIC DNA]</scope>
    <source>
        <strain evidence="1 3">DSM 16107</strain>
    </source>
</reference>
<dbReference type="Proteomes" id="UP000253817">
    <property type="component" value="Unassembled WGS sequence"/>
</dbReference>
<dbReference type="PANTHER" id="PTHR13061:SF29">
    <property type="entry name" value="GAMMA CARBONIC ANHYDRASE-LIKE 1, MITOCHONDRIAL-RELATED"/>
    <property type="match status" value="1"/>
</dbReference>
<dbReference type="InterPro" id="IPR001451">
    <property type="entry name" value="Hexapep"/>
</dbReference>
<reference evidence="2" key="3">
    <citation type="journal article" date="2019" name="Microbiol. Resour. Announc.">
        <title>Draft Genome Sequences of Type Strains of Gordonibacter faecihominis, Paraeggerthella hongkongensis, Parvibacter caecicola,Slackia equolifaciens, Slackia faecicanis, and Slackia isoflavoniconvertens.</title>
        <authorList>
            <person name="Danylec N."/>
            <person name="Stoll D.A."/>
            <person name="Dotsch A."/>
            <person name="Huch M."/>
        </authorList>
    </citation>
    <scope>NUCLEOTIDE SEQUENCE</scope>
    <source>
        <strain evidence="2">DSM 16107</strain>
    </source>
</reference>
<sequence length="184" mass="19004">MDYRQVVIHPQAHIAPNATIVGNVRIEREATILFNATLRGDYASRIVIGARSSVQENCCVHLGASNDCIVGEGVTVGHGAIIHGCTIGDNTLVGMGSIIMDGAVIGKNCIVGAGALVTGGTQIPDGMLVLGAPAKARRPLTDEEIAQNRVDADGYVAIGKDLVENGIAFDGAHLPNDIATIAVK</sequence>
<protein>
    <submittedName>
        <fullName evidence="2">Gamma carbonic anhydrase family protein</fullName>
    </submittedName>
</protein>
<organism evidence="2 4">
    <name type="scientific">Eggerthella sinensis</name>
    <dbReference type="NCBI Taxonomy" id="242230"/>
    <lineage>
        <taxon>Bacteria</taxon>
        <taxon>Bacillati</taxon>
        <taxon>Actinomycetota</taxon>
        <taxon>Coriobacteriia</taxon>
        <taxon>Eggerthellales</taxon>
        <taxon>Eggerthellaceae</taxon>
        <taxon>Eggerthella</taxon>
    </lineage>
</organism>
<evidence type="ECO:0000313" key="3">
    <source>
        <dbReference type="Proteomes" id="UP000253817"/>
    </source>
</evidence>
<comment type="caution">
    <text evidence="2">The sequence shown here is derived from an EMBL/GenBank/DDBJ whole genome shotgun (WGS) entry which is preliminary data.</text>
</comment>
<evidence type="ECO:0000313" key="2">
    <source>
        <dbReference type="EMBL" id="RNM42380.1"/>
    </source>
</evidence>
<dbReference type="InterPro" id="IPR011004">
    <property type="entry name" value="Trimer_LpxA-like_sf"/>
</dbReference>
<dbReference type="InterPro" id="IPR047324">
    <property type="entry name" value="LbH_gamma_CA-like"/>
</dbReference>
<keyword evidence="3" id="KW-1185">Reference proteome</keyword>
<dbReference type="AlphaFoldDB" id="A0A3N0J104"/>
<reference evidence="4" key="2">
    <citation type="submission" date="2018-05" db="EMBL/GenBank/DDBJ databases">
        <title>Genome Sequencing of selected type strains of the family Eggerthellaceae.</title>
        <authorList>
            <person name="Danylec N."/>
            <person name="Stoll D.A."/>
            <person name="Doetsch A."/>
            <person name="Huch M."/>
        </authorList>
    </citation>
    <scope>NUCLEOTIDE SEQUENCE [LARGE SCALE GENOMIC DNA]</scope>
    <source>
        <strain evidence="4">DSM 16107</strain>
    </source>
</reference>
<evidence type="ECO:0000313" key="1">
    <source>
        <dbReference type="EMBL" id="RDB65112.1"/>
    </source>
</evidence>
<dbReference type="PANTHER" id="PTHR13061">
    <property type="entry name" value="DYNACTIN SUBUNIT P25"/>
    <property type="match status" value="1"/>
</dbReference>
<name>A0A3N0J104_9ACTN</name>
<dbReference type="EMBL" id="PPTT01000040">
    <property type="protein sequence ID" value="RDB65112.1"/>
    <property type="molecule type" value="Genomic_DNA"/>
</dbReference>
<dbReference type="Proteomes" id="UP000270112">
    <property type="component" value="Unassembled WGS sequence"/>
</dbReference>
<dbReference type="EMBL" id="QICC01000013">
    <property type="protein sequence ID" value="RNM42380.1"/>
    <property type="molecule type" value="Genomic_DNA"/>
</dbReference>